<feature type="non-terminal residue" evidence="2">
    <location>
        <position position="112"/>
    </location>
</feature>
<proteinExistence type="predicted"/>
<dbReference type="OrthoDB" id="271595at2759"/>
<dbReference type="EMBL" id="JANBQB010001431">
    <property type="protein sequence ID" value="KAJ1971290.1"/>
    <property type="molecule type" value="Genomic_DNA"/>
</dbReference>
<evidence type="ECO:0000313" key="2">
    <source>
        <dbReference type="EMBL" id="KAJ1971290.1"/>
    </source>
</evidence>
<reference evidence="2" key="1">
    <citation type="submission" date="2022-07" db="EMBL/GenBank/DDBJ databases">
        <title>Phylogenomic reconstructions and comparative analyses of Kickxellomycotina fungi.</title>
        <authorList>
            <person name="Reynolds N.K."/>
            <person name="Stajich J.E."/>
            <person name="Barry K."/>
            <person name="Grigoriev I.V."/>
            <person name="Crous P."/>
            <person name="Smith M.E."/>
        </authorList>
    </citation>
    <scope>NUCLEOTIDE SEQUENCE</scope>
    <source>
        <strain evidence="2">RSA 567</strain>
    </source>
</reference>
<organism evidence="2 3">
    <name type="scientific">Dimargaris verticillata</name>
    <dbReference type="NCBI Taxonomy" id="2761393"/>
    <lineage>
        <taxon>Eukaryota</taxon>
        <taxon>Fungi</taxon>
        <taxon>Fungi incertae sedis</taxon>
        <taxon>Zoopagomycota</taxon>
        <taxon>Kickxellomycotina</taxon>
        <taxon>Dimargaritomycetes</taxon>
        <taxon>Dimargaritales</taxon>
        <taxon>Dimargaritaceae</taxon>
        <taxon>Dimargaris</taxon>
    </lineage>
</organism>
<accession>A0A9W8E9Y2</accession>
<dbReference type="AlphaFoldDB" id="A0A9W8E9Y2"/>
<comment type="caution">
    <text evidence="2">The sequence shown here is derived from an EMBL/GenBank/DDBJ whole genome shotgun (WGS) entry which is preliminary data.</text>
</comment>
<protein>
    <submittedName>
        <fullName evidence="2">Uncharacterized protein</fullName>
    </submittedName>
</protein>
<evidence type="ECO:0000313" key="3">
    <source>
        <dbReference type="Proteomes" id="UP001151582"/>
    </source>
</evidence>
<dbReference type="Proteomes" id="UP001151582">
    <property type="component" value="Unassembled WGS sequence"/>
</dbReference>
<name>A0A9W8E9Y2_9FUNG</name>
<gene>
    <name evidence="2" type="ORF">H4R34_005790</name>
</gene>
<keyword evidence="3" id="KW-1185">Reference proteome</keyword>
<evidence type="ECO:0000256" key="1">
    <source>
        <dbReference type="SAM" id="MobiDB-lite"/>
    </source>
</evidence>
<feature type="region of interest" description="Disordered" evidence="1">
    <location>
        <begin position="1"/>
        <end position="38"/>
    </location>
</feature>
<sequence>MTVLPLAALPGPLDSDSDPDNMCSPSSIANVPKPRRQKHLQRLLRKRNNVYASLAKVESVHDAATLFTTEPTPILCLLNVGYGGITGATTEQLEQLLVRCPGFRQLVMTHGK</sequence>